<accession>A0A177XVT4</accession>
<dbReference type="GO" id="GO:0003887">
    <property type="term" value="F:DNA-directed DNA polymerase activity"/>
    <property type="evidence" value="ECO:0007669"/>
    <property type="project" value="UniProtKB-EC"/>
</dbReference>
<evidence type="ECO:0000256" key="3">
    <source>
        <dbReference type="ARBA" id="ARBA00022801"/>
    </source>
</evidence>
<dbReference type="NCBIfam" id="TIGR00573">
    <property type="entry name" value="dnaq"/>
    <property type="match status" value="1"/>
</dbReference>
<dbReference type="CDD" id="cd06127">
    <property type="entry name" value="DEDDh"/>
    <property type="match status" value="1"/>
</dbReference>
<dbReference type="InterPro" id="IPR006054">
    <property type="entry name" value="DnaQ"/>
</dbReference>
<organism evidence="7 8">
    <name type="scientific">Vibrio bivalvicida</name>
    <dbReference type="NCBI Taxonomy" id="1276888"/>
    <lineage>
        <taxon>Bacteria</taxon>
        <taxon>Pseudomonadati</taxon>
        <taxon>Pseudomonadota</taxon>
        <taxon>Gammaproteobacteria</taxon>
        <taxon>Vibrionales</taxon>
        <taxon>Vibrionaceae</taxon>
        <taxon>Vibrio</taxon>
        <taxon>Vibrio oreintalis group</taxon>
    </lineage>
</organism>
<keyword evidence="3" id="KW-0378">Hydrolase</keyword>
<dbReference type="Proteomes" id="UP000078406">
    <property type="component" value="Unassembled WGS sequence"/>
</dbReference>
<dbReference type="GO" id="GO:0006260">
    <property type="term" value="P:DNA replication"/>
    <property type="evidence" value="ECO:0007669"/>
    <property type="project" value="InterPro"/>
</dbReference>
<feature type="domain" description="Exonuclease" evidence="6">
    <location>
        <begin position="48"/>
        <end position="229"/>
    </location>
</feature>
<dbReference type="Gene3D" id="3.30.420.10">
    <property type="entry name" value="Ribonuclease H-like superfamily/Ribonuclease H"/>
    <property type="match status" value="1"/>
</dbReference>
<sequence length="239" mass="27120">MFNKIMSPPSIDWKNKFSRKLEVVQNEALKTYYDAGVPDPSTPIDEVMFLAMDFETTGLDSDEDDIITIGTVPFNLNRIFINQAQHWTVKPSKQLPEESVVIHGITHSDVLDAPDLIGVYEDILSQMAGKIMVVHYQRIEREFFDKALNARIKEGIEFPVVDTMHIETQLQQKISGGILNKIRGRKPESVRLGASRSRYGLPLYTPHHALTDAVATAELLQAQIAHHYEKNIPISQLWI</sequence>
<dbReference type="AlphaFoldDB" id="A0A177XVT4"/>
<name>A0A177XVT4_9VIBR</name>
<keyword evidence="2" id="KW-0540">Nuclease</keyword>
<reference evidence="7 8" key="1">
    <citation type="journal article" date="2016" name="Syst. Appl. Microbiol.">
        <title>Vibrio bivalvicida sp. nov., a novel larval pathogen for bivalve molluscs reared in a hatchery.</title>
        <authorList>
            <person name="Dubert J."/>
            <person name="Romalde J.L."/>
            <person name="Prado S."/>
            <person name="Barja J.L."/>
        </authorList>
    </citation>
    <scope>NUCLEOTIDE SEQUENCE [LARGE SCALE GENOMIC DNA]</scope>
    <source>
        <strain evidence="7 8">605</strain>
    </source>
</reference>
<comment type="catalytic activity">
    <reaction evidence="5">
        <text>DNA(n) + a 2'-deoxyribonucleoside 5'-triphosphate = DNA(n+1) + diphosphate</text>
        <dbReference type="Rhea" id="RHEA:22508"/>
        <dbReference type="Rhea" id="RHEA-COMP:17339"/>
        <dbReference type="Rhea" id="RHEA-COMP:17340"/>
        <dbReference type="ChEBI" id="CHEBI:33019"/>
        <dbReference type="ChEBI" id="CHEBI:61560"/>
        <dbReference type="ChEBI" id="CHEBI:173112"/>
        <dbReference type="EC" id="2.7.7.7"/>
    </reaction>
</comment>
<dbReference type="SUPFAM" id="SSF53098">
    <property type="entry name" value="Ribonuclease H-like"/>
    <property type="match status" value="1"/>
</dbReference>
<dbReference type="GO" id="GO:0005829">
    <property type="term" value="C:cytosol"/>
    <property type="evidence" value="ECO:0007669"/>
    <property type="project" value="TreeGrafter"/>
</dbReference>
<evidence type="ECO:0000256" key="2">
    <source>
        <dbReference type="ARBA" id="ARBA00022722"/>
    </source>
</evidence>
<evidence type="ECO:0000259" key="6">
    <source>
        <dbReference type="SMART" id="SM00479"/>
    </source>
</evidence>
<dbReference type="InterPro" id="IPR036397">
    <property type="entry name" value="RNaseH_sf"/>
</dbReference>
<dbReference type="GO" id="GO:0003677">
    <property type="term" value="F:DNA binding"/>
    <property type="evidence" value="ECO:0007669"/>
    <property type="project" value="InterPro"/>
</dbReference>
<evidence type="ECO:0000313" key="8">
    <source>
        <dbReference type="Proteomes" id="UP000078406"/>
    </source>
</evidence>
<dbReference type="RefSeq" id="WP_049843113.1">
    <property type="nucleotide sequence ID" value="NZ_LLEI02000064.1"/>
</dbReference>
<dbReference type="PANTHER" id="PTHR30231">
    <property type="entry name" value="DNA POLYMERASE III SUBUNIT EPSILON"/>
    <property type="match status" value="1"/>
</dbReference>
<evidence type="ECO:0000256" key="4">
    <source>
        <dbReference type="ARBA" id="ARBA00022839"/>
    </source>
</evidence>
<dbReference type="SMART" id="SM00479">
    <property type="entry name" value="EXOIII"/>
    <property type="match status" value="1"/>
</dbReference>
<dbReference type="GO" id="GO:0008408">
    <property type="term" value="F:3'-5' exonuclease activity"/>
    <property type="evidence" value="ECO:0007669"/>
    <property type="project" value="TreeGrafter"/>
</dbReference>
<evidence type="ECO:0000313" key="7">
    <source>
        <dbReference type="EMBL" id="OAJ92704.1"/>
    </source>
</evidence>
<comment type="caution">
    <text evidence="7">The sequence shown here is derived from an EMBL/GenBank/DDBJ whole genome shotgun (WGS) entry which is preliminary data.</text>
</comment>
<proteinExistence type="predicted"/>
<keyword evidence="4" id="KW-0269">Exonuclease</keyword>
<dbReference type="PANTHER" id="PTHR30231:SF4">
    <property type="entry name" value="PROTEIN NEN2"/>
    <property type="match status" value="1"/>
</dbReference>
<protein>
    <recommendedName>
        <fullName evidence="1">DNA-directed DNA polymerase</fullName>
        <ecNumber evidence="1">2.7.7.7</ecNumber>
    </recommendedName>
</protein>
<evidence type="ECO:0000256" key="5">
    <source>
        <dbReference type="ARBA" id="ARBA00049244"/>
    </source>
</evidence>
<dbReference type="InterPro" id="IPR013520">
    <property type="entry name" value="Ribonucl_H"/>
</dbReference>
<dbReference type="Pfam" id="PF00929">
    <property type="entry name" value="RNase_T"/>
    <property type="match status" value="1"/>
</dbReference>
<evidence type="ECO:0000256" key="1">
    <source>
        <dbReference type="ARBA" id="ARBA00012417"/>
    </source>
</evidence>
<dbReference type="EC" id="2.7.7.7" evidence="1"/>
<dbReference type="NCBIfam" id="NF006602">
    <property type="entry name" value="PRK09146.1"/>
    <property type="match status" value="1"/>
</dbReference>
<dbReference type="InterPro" id="IPR012337">
    <property type="entry name" value="RNaseH-like_sf"/>
</dbReference>
<dbReference type="EMBL" id="LLEI02000064">
    <property type="protein sequence ID" value="OAJ92704.1"/>
    <property type="molecule type" value="Genomic_DNA"/>
</dbReference>
<gene>
    <name evidence="7" type="ORF">APB76_18650</name>
</gene>